<dbReference type="SUPFAM" id="SSF54106">
    <property type="entry name" value="LysM domain"/>
    <property type="match status" value="3"/>
</dbReference>
<keyword evidence="2" id="KW-0843">Virulence</keyword>
<dbReference type="CDD" id="cd00118">
    <property type="entry name" value="LysM"/>
    <property type="match status" value="3"/>
</dbReference>
<dbReference type="STRING" id="1810919.A0A3D8SB51"/>
<evidence type="ECO:0000313" key="5">
    <source>
        <dbReference type="EMBL" id="RDW83597.1"/>
    </source>
</evidence>
<name>A0A3D8SB51_9EURO</name>
<dbReference type="RefSeq" id="XP_026604935.1">
    <property type="nucleotide sequence ID" value="XM_026745939.1"/>
</dbReference>
<dbReference type="Gene3D" id="3.10.350.10">
    <property type="entry name" value="LysM domain"/>
    <property type="match status" value="4"/>
</dbReference>
<evidence type="ECO:0000256" key="2">
    <source>
        <dbReference type="ARBA" id="ARBA00023026"/>
    </source>
</evidence>
<dbReference type="AlphaFoldDB" id="A0A3D8SB51"/>
<dbReference type="Pfam" id="PF01476">
    <property type="entry name" value="LysM"/>
    <property type="match status" value="3"/>
</dbReference>
<keyword evidence="6" id="KW-1185">Reference proteome</keyword>
<dbReference type="GeneID" id="38114293"/>
<dbReference type="PANTHER" id="PTHR34997:SF1">
    <property type="entry name" value="PEPTIDOGLYCAN-BINDING LYSIN DOMAIN"/>
    <property type="match status" value="1"/>
</dbReference>
<protein>
    <recommendedName>
        <fullName evidence="4">LysM domain-containing protein</fullName>
    </recommendedName>
</protein>
<feature type="chain" id="PRO_5017711643" description="LysM domain-containing protein" evidence="3">
    <location>
        <begin position="21"/>
        <end position="669"/>
    </location>
</feature>
<dbReference type="InterPro" id="IPR052210">
    <property type="entry name" value="LysM1-like"/>
</dbReference>
<feature type="signal peptide" evidence="3">
    <location>
        <begin position="1"/>
        <end position="20"/>
    </location>
</feature>
<sequence length="669" mass="71485">MLQTLRTTIPWLLGIPIVAGQQLQGDQAPYDLLGLSDSCFSVINTTVSSCPDWLRQHAGYTEPSVEVVPQEGLQALCETSCLSDLTQFRTEILGACNADTDVLVPDGGIAYPATFIVDRWLYAIGLSCLKDPSSGDYCDISVANWTSSDANYTADQECSYCGLAVQQKQLASPFGYTEQDAADFASLTLSCSQTTYAYATPTAYALNTTTTTPYTPTCTASHTVADGESCVSISGDYNVSTYGLINENALTVSCNELKEGRVLCLPEDCTIWQLDLLDTCDSIQADLNITMAQLLAWNPMINSGCSNLASWRGWHLCASPPGGSVAVGEGNSTSTTAAPVPTDAQAQSNTECATWYEVQEGDTCSILSLKFSISLADLIFLNPQIDTNCTNLWLDTSYCVKAVGDINTYSDYPSSTPAYVFPKPTTTATFTPVPVTLPTLNPHAPGTLEDCDFYDNPFDAGPNAGIDMAACETWADEAGVDLATFVQWNPSLSIGNCTMDLSYSYCISHEPEPAETFPYSYCFSANTTLIPESSAQPSECSCYIQFRAEDESLFSCDMFSSRFNTTTSAVSALNPWIKAGSDCESSVFSEITDGYVQLCVHSSSPTPPAETQPGAVSGCMKWHVVASGDGCAAIADEYGITLADFVAWNPGVGGDCASLWLGYAVCVGV</sequence>
<dbReference type="InterPro" id="IPR036779">
    <property type="entry name" value="LysM_dom_sf"/>
</dbReference>
<keyword evidence="3" id="KW-0732">Signal</keyword>
<proteinExistence type="predicted"/>
<dbReference type="GO" id="GO:0008061">
    <property type="term" value="F:chitin binding"/>
    <property type="evidence" value="ECO:0007669"/>
    <property type="project" value="UniProtKB-KW"/>
</dbReference>
<dbReference type="PANTHER" id="PTHR34997">
    <property type="entry name" value="AM15"/>
    <property type="match status" value="1"/>
</dbReference>
<evidence type="ECO:0000259" key="4">
    <source>
        <dbReference type="PROSITE" id="PS51782"/>
    </source>
</evidence>
<dbReference type="Proteomes" id="UP000256690">
    <property type="component" value="Unassembled WGS sequence"/>
</dbReference>
<accession>A0A3D8SB51</accession>
<reference evidence="5 6" key="1">
    <citation type="journal article" date="2018" name="IMA Fungus">
        <title>IMA Genome-F 9: Draft genome sequence of Annulohypoxylon stygium, Aspergillus mulundensis, Berkeleyomyces basicola (syn. Thielaviopsis basicola), Ceratocystis smalleyi, two Cercospora beticola strains, Coleophoma cylindrospora, Fusarium fracticaudum, Phialophora cf. hyalina, and Morchella septimelata.</title>
        <authorList>
            <person name="Wingfield B.D."/>
            <person name="Bills G.F."/>
            <person name="Dong Y."/>
            <person name="Huang W."/>
            <person name="Nel W.J."/>
            <person name="Swalarsk-Parry B.S."/>
            <person name="Vaghefi N."/>
            <person name="Wilken P.M."/>
            <person name="An Z."/>
            <person name="de Beer Z.W."/>
            <person name="De Vos L."/>
            <person name="Chen L."/>
            <person name="Duong T.A."/>
            <person name="Gao Y."/>
            <person name="Hammerbacher A."/>
            <person name="Kikkert J.R."/>
            <person name="Li Y."/>
            <person name="Li H."/>
            <person name="Li K."/>
            <person name="Li Q."/>
            <person name="Liu X."/>
            <person name="Ma X."/>
            <person name="Naidoo K."/>
            <person name="Pethybridge S.J."/>
            <person name="Sun J."/>
            <person name="Steenkamp E.T."/>
            <person name="van der Nest M.A."/>
            <person name="van Wyk S."/>
            <person name="Wingfield M.J."/>
            <person name="Xiong C."/>
            <person name="Yue Q."/>
            <person name="Zhang X."/>
        </authorList>
    </citation>
    <scope>NUCLEOTIDE SEQUENCE [LARGE SCALE GENOMIC DNA]</scope>
    <source>
        <strain evidence="5 6">DSM 5745</strain>
    </source>
</reference>
<feature type="domain" description="LysM" evidence="4">
    <location>
        <begin position="621"/>
        <end position="667"/>
    </location>
</feature>
<dbReference type="InterPro" id="IPR018392">
    <property type="entry name" value="LysM"/>
</dbReference>
<comment type="caution">
    <text evidence="5">The sequence shown here is derived from an EMBL/GenBank/DDBJ whole genome shotgun (WGS) entry which is preliminary data.</text>
</comment>
<dbReference type="SMART" id="SM00257">
    <property type="entry name" value="LysM"/>
    <property type="match status" value="3"/>
</dbReference>
<evidence type="ECO:0000256" key="3">
    <source>
        <dbReference type="SAM" id="SignalP"/>
    </source>
</evidence>
<feature type="domain" description="LysM" evidence="4">
    <location>
        <begin position="220"/>
        <end position="265"/>
    </location>
</feature>
<dbReference type="EMBL" id="PVWQ01000004">
    <property type="protein sequence ID" value="RDW83597.1"/>
    <property type="molecule type" value="Genomic_DNA"/>
</dbReference>
<organism evidence="5 6">
    <name type="scientific">Aspergillus mulundensis</name>
    <dbReference type="NCBI Taxonomy" id="1810919"/>
    <lineage>
        <taxon>Eukaryota</taxon>
        <taxon>Fungi</taxon>
        <taxon>Dikarya</taxon>
        <taxon>Ascomycota</taxon>
        <taxon>Pezizomycotina</taxon>
        <taxon>Eurotiomycetes</taxon>
        <taxon>Eurotiomycetidae</taxon>
        <taxon>Eurotiales</taxon>
        <taxon>Aspergillaceae</taxon>
        <taxon>Aspergillus</taxon>
        <taxon>Aspergillus subgen. Nidulantes</taxon>
    </lineage>
</organism>
<feature type="domain" description="LysM" evidence="4">
    <location>
        <begin position="354"/>
        <end position="400"/>
    </location>
</feature>
<dbReference type="OrthoDB" id="5985073at2759"/>
<evidence type="ECO:0000256" key="1">
    <source>
        <dbReference type="ARBA" id="ARBA00022669"/>
    </source>
</evidence>
<dbReference type="PROSITE" id="PS51782">
    <property type="entry name" value="LYSM"/>
    <property type="match status" value="3"/>
</dbReference>
<evidence type="ECO:0000313" key="6">
    <source>
        <dbReference type="Proteomes" id="UP000256690"/>
    </source>
</evidence>
<gene>
    <name evidence="5" type="ORF">DSM5745_03923</name>
</gene>
<keyword evidence="1" id="KW-0147">Chitin-binding</keyword>